<dbReference type="AlphaFoldDB" id="A0A316V1I3"/>
<dbReference type="GeneID" id="37024991"/>
<organism evidence="2 3">
    <name type="scientific">Jaminaea rosea</name>
    <dbReference type="NCBI Taxonomy" id="1569628"/>
    <lineage>
        <taxon>Eukaryota</taxon>
        <taxon>Fungi</taxon>
        <taxon>Dikarya</taxon>
        <taxon>Basidiomycota</taxon>
        <taxon>Ustilaginomycotina</taxon>
        <taxon>Exobasidiomycetes</taxon>
        <taxon>Microstromatales</taxon>
        <taxon>Microstromatales incertae sedis</taxon>
        <taxon>Jaminaea</taxon>
    </lineage>
</organism>
<feature type="region of interest" description="Disordered" evidence="1">
    <location>
        <begin position="1"/>
        <end position="126"/>
    </location>
</feature>
<feature type="compositionally biased region" description="Low complexity" evidence="1">
    <location>
        <begin position="83"/>
        <end position="104"/>
    </location>
</feature>
<feature type="compositionally biased region" description="Basic and acidic residues" evidence="1">
    <location>
        <begin position="244"/>
        <end position="266"/>
    </location>
</feature>
<sequence>MSLRTSSSSSSSNSNSWGDPRPTTTGPGGVEKVWSDEPTPAPAPAASSSNDRPQQGEMSTQRPPTSSWRELRAQQGGQGGGTSSSSVAQQGRQQQQQRQQSYGSPWDRPASDNGGGGGGDAGQGEELVPGQFTQREVSYLPTLQSSRLQSRRIGYLLGAGSTFALFQYHRYRTLPAPRPSRSPFQIAMLGFVVLGVGAPLGGFLGELRGAYNGVKGAKGQVEDQMHFLQTLAMREREGVDRARQGLREGRGKGAEGREQQGERDLVGSEVGGAGGEGAYRGEDQSPLPQGTPASSSWQAIRSQRLASPSPSYSPSSSASPPESDPFSPPPSSAAAAANGESGDALSGGGSRWAQLRRFNTKSGTTWDRLRAGEGGGSVGGRQPPREEQEQQQREETW</sequence>
<dbReference type="RefSeq" id="XP_025363887.1">
    <property type="nucleotide sequence ID" value="XM_025503168.1"/>
</dbReference>
<evidence type="ECO:0000313" key="2">
    <source>
        <dbReference type="EMBL" id="PWN29275.1"/>
    </source>
</evidence>
<keyword evidence="3" id="KW-1185">Reference proteome</keyword>
<feature type="compositionally biased region" description="Basic and acidic residues" evidence="1">
    <location>
        <begin position="383"/>
        <end position="397"/>
    </location>
</feature>
<evidence type="ECO:0000313" key="3">
    <source>
        <dbReference type="Proteomes" id="UP000245884"/>
    </source>
</evidence>
<evidence type="ECO:0000256" key="1">
    <source>
        <dbReference type="SAM" id="MobiDB-lite"/>
    </source>
</evidence>
<gene>
    <name evidence="2" type="ORF">BDZ90DRAFT_104189</name>
</gene>
<proteinExistence type="predicted"/>
<accession>A0A316V1I3</accession>
<protein>
    <submittedName>
        <fullName evidence="2">Uncharacterized protein</fullName>
    </submittedName>
</protein>
<feature type="compositionally biased region" description="Polar residues" evidence="1">
    <location>
        <begin position="50"/>
        <end position="68"/>
    </location>
</feature>
<dbReference type="EMBL" id="KZ819663">
    <property type="protein sequence ID" value="PWN29275.1"/>
    <property type="molecule type" value="Genomic_DNA"/>
</dbReference>
<dbReference type="Proteomes" id="UP000245884">
    <property type="component" value="Unassembled WGS sequence"/>
</dbReference>
<name>A0A316V1I3_9BASI</name>
<feature type="compositionally biased region" description="Polar residues" evidence="1">
    <location>
        <begin position="286"/>
        <end position="305"/>
    </location>
</feature>
<reference evidence="2 3" key="1">
    <citation type="journal article" date="2018" name="Mol. Biol. Evol.">
        <title>Broad Genomic Sampling Reveals a Smut Pathogenic Ancestry of the Fungal Clade Ustilaginomycotina.</title>
        <authorList>
            <person name="Kijpornyongpan T."/>
            <person name="Mondo S.J."/>
            <person name="Barry K."/>
            <person name="Sandor L."/>
            <person name="Lee J."/>
            <person name="Lipzen A."/>
            <person name="Pangilinan J."/>
            <person name="LaButti K."/>
            <person name="Hainaut M."/>
            <person name="Henrissat B."/>
            <person name="Grigoriev I.V."/>
            <person name="Spatafora J.W."/>
            <person name="Aime M.C."/>
        </authorList>
    </citation>
    <scope>NUCLEOTIDE SEQUENCE [LARGE SCALE GENOMIC DNA]</scope>
    <source>
        <strain evidence="2 3">MCA 5214</strain>
    </source>
</reference>
<feature type="compositionally biased region" description="Gly residues" evidence="1">
    <location>
        <begin position="113"/>
        <end position="122"/>
    </location>
</feature>
<feature type="compositionally biased region" description="Low complexity" evidence="1">
    <location>
        <begin position="306"/>
        <end position="321"/>
    </location>
</feature>
<feature type="compositionally biased region" description="Low complexity" evidence="1">
    <location>
        <begin position="1"/>
        <end position="25"/>
    </location>
</feature>
<feature type="compositionally biased region" description="Pro residues" evidence="1">
    <location>
        <begin position="322"/>
        <end position="331"/>
    </location>
</feature>
<feature type="region of interest" description="Disordered" evidence="1">
    <location>
        <begin position="244"/>
        <end position="397"/>
    </location>
</feature>
<feature type="compositionally biased region" description="Gly residues" evidence="1">
    <location>
        <begin position="269"/>
        <end position="278"/>
    </location>
</feature>